<dbReference type="PATRIC" id="fig|1121307.3.peg.1128"/>
<sequence>MKNRLRYIKIPDKRCGFRNRDELSIVREMKKMQSSINAKKDLIESIEIIYEELYKHKIELEVFIRCKNKEKSIDKGIGYPDIYLKDKEVEKGIFETYVFIDLRQELVDFDSINKVESTYSLTPIPFKDLIDVDLMNYGAKFIFKEEKVRLKIIKKRFIDLM</sequence>
<protein>
    <submittedName>
        <fullName evidence="1">Uncharacterized protein</fullName>
    </submittedName>
</protein>
<organism evidence="1 2">
    <name type="scientific">Clostridium cylindrosporum DSM 605</name>
    <dbReference type="NCBI Taxonomy" id="1121307"/>
    <lineage>
        <taxon>Bacteria</taxon>
        <taxon>Bacillati</taxon>
        <taxon>Bacillota</taxon>
        <taxon>Clostridia</taxon>
        <taxon>Eubacteriales</taxon>
        <taxon>Clostridiaceae</taxon>
        <taxon>Clostridium</taxon>
    </lineage>
</organism>
<dbReference type="EMBL" id="LFVU01000027">
    <property type="protein sequence ID" value="KMT21510.1"/>
    <property type="molecule type" value="Genomic_DNA"/>
</dbReference>
<evidence type="ECO:0000313" key="2">
    <source>
        <dbReference type="Proteomes" id="UP000036756"/>
    </source>
</evidence>
<dbReference type="AlphaFoldDB" id="A0A0J8D5Y9"/>
<accession>A0A0J8D5Y9</accession>
<dbReference type="STRING" id="1121307.CLCY_2c02710"/>
<gene>
    <name evidence="1" type="ORF">CLCY_2c02710</name>
</gene>
<dbReference type="Proteomes" id="UP000036756">
    <property type="component" value="Unassembled WGS sequence"/>
</dbReference>
<keyword evidence="2" id="KW-1185">Reference proteome</keyword>
<proteinExistence type="predicted"/>
<reference evidence="1 2" key="1">
    <citation type="submission" date="2015-06" db="EMBL/GenBank/DDBJ databases">
        <title>Draft genome sequence of the purine-degrading Clostridium cylindrosporum HC-1 (DSM 605).</title>
        <authorList>
            <person name="Poehlein A."/>
            <person name="Schiel-Bengelsdorf B."/>
            <person name="Bengelsdorf F."/>
            <person name="Daniel R."/>
            <person name="Duerre P."/>
        </authorList>
    </citation>
    <scope>NUCLEOTIDE SEQUENCE [LARGE SCALE GENOMIC DNA]</scope>
    <source>
        <strain evidence="1 2">DSM 605</strain>
    </source>
</reference>
<evidence type="ECO:0000313" key="1">
    <source>
        <dbReference type="EMBL" id="KMT21510.1"/>
    </source>
</evidence>
<comment type="caution">
    <text evidence="1">The sequence shown here is derived from an EMBL/GenBank/DDBJ whole genome shotgun (WGS) entry which is preliminary data.</text>
</comment>
<name>A0A0J8D5Y9_CLOCY</name>
<dbReference type="RefSeq" id="WP_048570940.1">
    <property type="nucleotide sequence ID" value="NZ_LFVU01000027.1"/>
</dbReference>